<dbReference type="OMA" id="WKIQLVV"/>
<protein>
    <submittedName>
        <fullName evidence="8">Uncharacterized protein</fullName>
    </submittedName>
</protein>
<dbReference type="PROSITE" id="PS00267">
    <property type="entry name" value="TACHYKININ"/>
    <property type="match status" value="1"/>
</dbReference>
<evidence type="ECO:0000256" key="7">
    <source>
        <dbReference type="SAM" id="SignalP"/>
    </source>
</evidence>
<evidence type="ECO:0000256" key="6">
    <source>
        <dbReference type="ARBA" id="ARBA00022815"/>
    </source>
</evidence>
<dbReference type="Proteomes" id="UP000265040">
    <property type="component" value="Chromosome 19"/>
</dbReference>
<keyword evidence="4" id="KW-0165">Cleavage on pair of basic residues</keyword>
<dbReference type="PANTHER" id="PTHR11250">
    <property type="entry name" value="TACHYKININ"/>
    <property type="match status" value="1"/>
</dbReference>
<keyword evidence="3" id="KW-0964">Secreted</keyword>
<evidence type="ECO:0000256" key="2">
    <source>
        <dbReference type="ARBA" id="ARBA00007518"/>
    </source>
</evidence>
<dbReference type="GO" id="GO:0005576">
    <property type="term" value="C:extracellular region"/>
    <property type="evidence" value="ECO:0007669"/>
    <property type="project" value="UniProtKB-SubCell"/>
</dbReference>
<dbReference type="InterPro" id="IPR013055">
    <property type="entry name" value="Tachy_Neuro_lke_CS"/>
</dbReference>
<accession>A0A3Q1ISL4</accession>
<comment type="similarity">
    <text evidence="2">Belongs to the tachykinin family.</text>
</comment>
<name>A0A3Q1ISL4_ANATE</name>
<reference evidence="8" key="2">
    <citation type="submission" date="2025-08" db="UniProtKB">
        <authorList>
            <consortium name="Ensembl"/>
        </authorList>
    </citation>
    <scope>IDENTIFICATION</scope>
</reference>
<dbReference type="InParanoid" id="A0A3Q1ISL4"/>
<keyword evidence="9" id="KW-1185">Reference proteome</keyword>
<sequence length="139" mass="15690">MDNWKIQLFVVTFCALVQIYQGLSSTVGEERGLSEDWQDESLETGLTHQIATLVKRSKALRFYGLMGKRSGASYFYVDENVFTLVGNKGDMFVGLMGRSISGGGERTHTHTHKKKNLKLFQNIKAVLLILENIKLLIHI</sequence>
<keyword evidence="6" id="KW-0027">Amidation</keyword>
<comment type="subcellular location">
    <subcellularLocation>
        <location evidence="1">Secreted</location>
    </subcellularLocation>
</comment>
<dbReference type="OrthoDB" id="9538060at2759"/>
<reference evidence="8" key="1">
    <citation type="submission" date="2021-04" db="EMBL/GenBank/DDBJ databases">
        <authorList>
            <consortium name="Wellcome Sanger Institute Data Sharing"/>
        </authorList>
    </citation>
    <scope>NUCLEOTIDE SEQUENCE [LARGE SCALE GENOMIC DNA]</scope>
</reference>
<organism evidence="8 9">
    <name type="scientific">Anabas testudineus</name>
    <name type="common">Climbing perch</name>
    <name type="synonym">Anthias testudineus</name>
    <dbReference type="NCBI Taxonomy" id="64144"/>
    <lineage>
        <taxon>Eukaryota</taxon>
        <taxon>Metazoa</taxon>
        <taxon>Chordata</taxon>
        <taxon>Craniata</taxon>
        <taxon>Vertebrata</taxon>
        <taxon>Euteleostomi</taxon>
        <taxon>Actinopterygii</taxon>
        <taxon>Neopterygii</taxon>
        <taxon>Teleostei</taxon>
        <taxon>Neoteleostei</taxon>
        <taxon>Acanthomorphata</taxon>
        <taxon>Anabantaria</taxon>
        <taxon>Anabantiformes</taxon>
        <taxon>Anabantoidei</taxon>
        <taxon>Anabantidae</taxon>
        <taxon>Anabas</taxon>
    </lineage>
</organism>
<dbReference type="AlphaFoldDB" id="A0A3Q1ISL4"/>
<proteinExistence type="inferred from homology"/>
<evidence type="ECO:0000256" key="3">
    <source>
        <dbReference type="ARBA" id="ARBA00022525"/>
    </source>
</evidence>
<evidence type="ECO:0000256" key="5">
    <source>
        <dbReference type="ARBA" id="ARBA00022729"/>
    </source>
</evidence>
<reference evidence="8" key="3">
    <citation type="submission" date="2025-09" db="UniProtKB">
        <authorList>
            <consortium name="Ensembl"/>
        </authorList>
    </citation>
    <scope>IDENTIFICATION</scope>
</reference>
<evidence type="ECO:0000256" key="4">
    <source>
        <dbReference type="ARBA" id="ARBA00022685"/>
    </source>
</evidence>
<dbReference type="Ensembl" id="ENSATET00000021008.2">
    <property type="protein sequence ID" value="ENSATEP00000020653.1"/>
    <property type="gene ID" value="ENSATEG00000014370.2"/>
</dbReference>
<evidence type="ECO:0000313" key="8">
    <source>
        <dbReference type="Ensembl" id="ENSATEP00000020653.1"/>
    </source>
</evidence>
<evidence type="ECO:0000256" key="1">
    <source>
        <dbReference type="ARBA" id="ARBA00004613"/>
    </source>
</evidence>
<feature type="signal peptide" evidence="7">
    <location>
        <begin position="1"/>
        <end position="22"/>
    </location>
</feature>
<keyword evidence="5 7" id="KW-0732">Signal</keyword>
<feature type="chain" id="PRO_5018564757" evidence="7">
    <location>
        <begin position="23"/>
        <end position="139"/>
    </location>
</feature>
<dbReference type="GeneTree" id="ENSGT00940000176912"/>
<evidence type="ECO:0000313" key="9">
    <source>
        <dbReference type="Proteomes" id="UP000265040"/>
    </source>
</evidence>
<dbReference type="PANTHER" id="PTHR11250:SF5">
    <property type="entry name" value="PROTACHYKININ-1-LIKE ISOFORM X1-RELATED"/>
    <property type="match status" value="1"/>
</dbReference>